<feature type="transmembrane region" description="Helical" evidence="2">
    <location>
        <begin position="71"/>
        <end position="100"/>
    </location>
</feature>
<dbReference type="GO" id="GO:0016020">
    <property type="term" value="C:membrane"/>
    <property type="evidence" value="ECO:0007669"/>
    <property type="project" value="InterPro"/>
</dbReference>
<keyword evidence="2" id="KW-1133">Transmembrane helix</keyword>
<keyword evidence="6" id="KW-1185">Reference proteome</keyword>
<dbReference type="PANTHER" id="PTHR31323">
    <property type="entry name" value="MECHANOSENSITIVE ION CHANNEL PROTEIN MSY2"/>
    <property type="match status" value="1"/>
</dbReference>
<organism evidence="5 6">
    <name type="scientific">Oidiodendron maius (strain Zn)</name>
    <dbReference type="NCBI Taxonomy" id="913774"/>
    <lineage>
        <taxon>Eukaryota</taxon>
        <taxon>Fungi</taxon>
        <taxon>Dikarya</taxon>
        <taxon>Ascomycota</taxon>
        <taxon>Pezizomycotina</taxon>
        <taxon>Leotiomycetes</taxon>
        <taxon>Leotiomycetes incertae sedis</taxon>
        <taxon>Myxotrichaceae</taxon>
        <taxon>Oidiodendron</taxon>
    </lineage>
</organism>
<dbReference type="EMBL" id="KN832873">
    <property type="protein sequence ID" value="KIN03438.1"/>
    <property type="molecule type" value="Genomic_DNA"/>
</dbReference>
<feature type="transmembrane region" description="Helical" evidence="2">
    <location>
        <begin position="121"/>
        <end position="143"/>
    </location>
</feature>
<feature type="region of interest" description="Disordered" evidence="1">
    <location>
        <begin position="647"/>
        <end position="666"/>
    </location>
</feature>
<reference evidence="6" key="2">
    <citation type="submission" date="2015-01" db="EMBL/GenBank/DDBJ databases">
        <title>Evolutionary Origins and Diversification of the Mycorrhizal Mutualists.</title>
        <authorList>
            <consortium name="DOE Joint Genome Institute"/>
            <consortium name="Mycorrhizal Genomics Consortium"/>
            <person name="Kohler A."/>
            <person name="Kuo A."/>
            <person name="Nagy L.G."/>
            <person name="Floudas D."/>
            <person name="Copeland A."/>
            <person name="Barry K.W."/>
            <person name="Cichocki N."/>
            <person name="Veneault-Fourrey C."/>
            <person name="LaButti K."/>
            <person name="Lindquist E.A."/>
            <person name="Lipzen A."/>
            <person name="Lundell T."/>
            <person name="Morin E."/>
            <person name="Murat C."/>
            <person name="Riley R."/>
            <person name="Ohm R."/>
            <person name="Sun H."/>
            <person name="Tunlid A."/>
            <person name="Henrissat B."/>
            <person name="Grigoriev I.V."/>
            <person name="Hibbett D.S."/>
            <person name="Martin F."/>
        </authorList>
    </citation>
    <scope>NUCLEOTIDE SEQUENCE [LARGE SCALE GENOMIC DNA]</scope>
    <source>
        <strain evidence="6">Zn</strain>
    </source>
</reference>
<dbReference type="GO" id="GO:0005262">
    <property type="term" value="F:calcium channel activity"/>
    <property type="evidence" value="ECO:0007669"/>
    <property type="project" value="TreeGrafter"/>
</dbReference>
<evidence type="ECO:0000259" key="4">
    <source>
        <dbReference type="Pfam" id="PF25886"/>
    </source>
</evidence>
<evidence type="ECO:0000256" key="2">
    <source>
        <dbReference type="SAM" id="Phobius"/>
    </source>
</evidence>
<dbReference type="InterPro" id="IPR058650">
    <property type="entry name" value="Msy1/2-like"/>
</dbReference>
<keyword evidence="2" id="KW-0472">Membrane</keyword>
<feature type="domain" description="Mechanosensitive ion channel MscS" evidence="3">
    <location>
        <begin position="436"/>
        <end position="508"/>
    </location>
</feature>
<protein>
    <recommendedName>
        <fullName evidence="7">EF-hand domain-containing protein</fullName>
    </recommendedName>
</protein>
<evidence type="ECO:0000313" key="5">
    <source>
        <dbReference type="EMBL" id="KIN03438.1"/>
    </source>
</evidence>
<evidence type="ECO:0000259" key="3">
    <source>
        <dbReference type="Pfam" id="PF00924"/>
    </source>
</evidence>
<dbReference type="GO" id="GO:0006874">
    <property type="term" value="P:intracellular calcium ion homeostasis"/>
    <property type="evidence" value="ECO:0007669"/>
    <property type="project" value="TreeGrafter"/>
</dbReference>
<dbReference type="PANTHER" id="PTHR31323:SF14">
    <property type="entry name" value="MECHANOSENSITIVE ION CHANNEL PROTEIN MSY2"/>
    <property type="match status" value="1"/>
</dbReference>
<dbReference type="AlphaFoldDB" id="A0A0C3DN28"/>
<dbReference type="Pfam" id="PF25886">
    <property type="entry name" value="Msy1"/>
    <property type="match status" value="1"/>
</dbReference>
<dbReference type="Proteomes" id="UP000054321">
    <property type="component" value="Unassembled WGS sequence"/>
</dbReference>
<dbReference type="InterPro" id="IPR006685">
    <property type="entry name" value="MscS_channel_2nd"/>
</dbReference>
<name>A0A0C3DN28_OIDMZ</name>
<dbReference type="OrthoDB" id="544685at2759"/>
<reference evidence="5 6" key="1">
    <citation type="submission" date="2014-04" db="EMBL/GenBank/DDBJ databases">
        <authorList>
            <consortium name="DOE Joint Genome Institute"/>
            <person name="Kuo A."/>
            <person name="Martino E."/>
            <person name="Perotto S."/>
            <person name="Kohler A."/>
            <person name="Nagy L.G."/>
            <person name="Floudas D."/>
            <person name="Copeland A."/>
            <person name="Barry K.W."/>
            <person name="Cichocki N."/>
            <person name="Veneault-Fourrey C."/>
            <person name="LaButti K."/>
            <person name="Lindquist E.A."/>
            <person name="Lipzen A."/>
            <person name="Lundell T."/>
            <person name="Morin E."/>
            <person name="Murat C."/>
            <person name="Sun H."/>
            <person name="Tunlid A."/>
            <person name="Henrissat B."/>
            <person name="Grigoriev I.V."/>
            <person name="Hibbett D.S."/>
            <person name="Martin F."/>
            <person name="Nordberg H.P."/>
            <person name="Cantor M.N."/>
            <person name="Hua S.X."/>
        </authorList>
    </citation>
    <scope>NUCLEOTIDE SEQUENCE [LARGE SCALE GENOMIC DNA]</scope>
    <source>
        <strain evidence="5 6">Zn</strain>
    </source>
</reference>
<accession>A0A0C3DN28</accession>
<sequence>MAEYGGIKPYDGFEQQANSRQQRWSPLAWSVKYGLVVVLVAVILAIPIIVFRSDGNLDSDEPLASQQYKNLVFYLFAWLEITWLSGCVMDMFILGFPFLFRTVARFVNPAHQRYWRTFRALRMPVTLLGVIVGAFIGFDTLIYNNDLLAVNFDIDPNEWRWDSTIDDILQQCTFWVAFYLAEKIAILYISIHYHYRSDQGRITHSKEIHSALVTLYEASIYLHPVNSSQFVSEDAMIHGKTSSRNSSISMSSEKDANKFLKKIGIIGDKASSFFGKSKSNPSSHWLNTSSSYTVVERAISNPTSAAALAKRIWMSLVVRGKEALTAEDVAEVLGPYRRDEAIECFKVLDENESGDLRLEEMVWTVIEVGRIRQSIYQGMTDINHCINTVDWIGILILAAVMVFFISVLYVPTIKEIQNTVSIIAVGLSFALGRTVHKFIAGCIFVFFEHPFDVGDRVEIYNITAVVQVSTIVTRQSILYTVFRRIDNGCDLQISNERLALKRIENITRSGVNREQRTICVDFKTSFVDLMFLRTELEAFLKENARDYLPALGLSIVNLHELNKLELKVSVTHKSNWSEERLRATRSNKFMCALVAAVRKIPLGKPGGLKQGDEARPIYHVNIDSEEGKEAVNAAKKKAAESRIDFVKPTPEGGEVTDGEAEKCSKLKPISNSTVECKERRSESRK</sequence>
<gene>
    <name evidence="5" type="ORF">OIDMADRAFT_39754</name>
</gene>
<evidence type="ECO:0008006" key="7">
    <source>
        <dbReference type="Google" id="ProtNLM"/>
    </source>
</evidence>
<feature type="transmembrane region" description="Helical" evidence="2">
    <location>
        <begin position="391"/>
        <end position="410"/>
    </location>
</feature>
<keyword evidence="2" id="KW-0812">Transmembrane</keyword>
<dbReference type="InParanoid" id="A0A0C3DN28"/>
<evidence type="ECO:0000256" key="1">
    <source>
        <dbReference type="SAM" id="MobiDB-lite"/>
    </source>
</evidence>
<feature type="domain" description="Mechanosensitive ion channel protein Msy1/2-like transmembrane" evidence="4">
    <location>
        <begin position="22"/>
        <end position="193"/>
    </location>
</feature>
<evidence type="ECO:0000313" key="6">
    <source>
        <dbReference type="Proteomes" id="UP000054321"/>
    </source>
</evidence>
<feature type="transmembrane region" description="Helical" evidence="2">
    <location>
        <begin position="33"/>
        <end position="51"/>
    </location>
</feature>
<proteinExistence type="predicted"/>
<dbReference type="Pfam" id="PF00924">
    <property type="entry name" value="MS_channel_2nd"/>
    <property type="match status" value="1"/>
</dbReference>
<dbReference type="HOGENOM" id="CLU_010480_2_1_1"/>